<dbReference type="GO" id="GO:0008237">
    <property type="term" value="F:metallopeptidase activity"/>
    <property type="evidence" value="ECO:0007669"/>
    <property type="project" value="InterPro"/>
</dbReference>
<dbReference type="EMBL" id="CACRSQ010000003">
    <property type="protein sequence ID" value="VYS93196.1"/>
    <property type="molecule type" value="Genomic_DNA"/>
</dbReference>
<gene>
    <name evidence="5" type="ORF">ACLFYP115_00981</name>
</gene>
<evidence type="ECO:0000256" key="2">
    <source>
        <dbReference type="ARBA" id="ARBA00022525"/>
    </source>
</evidence>
<dbReference type="RefSeq" id="WP_247881545.1">
    <property type="nucleotide sequence ID" value="NZ_CACRSQ010000003.1"/>
</dbReference>
<accession>A0A6N2SJA7</accession>
<comment type="subcellular location">
    <subcellularLocation>
        <location evidence="1">Secreted</location>
    </subcellularLocation>
</comment>
<dbReference type="SUPFAM" id="SSF55486">
    <property type="entry name" value="Metalloproteases ('zincins'), catalytic domain"/>
    <property type="match status" value="1"/>
</dbReference>
<feature type="domain" description="ATLF-like" evidence="4">
    <location>
        <begin position="80"/>
        <end position="260"/>
    </location>
</feature>
<dbReference type="PROSITE" id="PS51995">
    <property type="entry name" value="ATLF"/>
    <property type="match status" value="1"/>
</dbReference>
<keyword evidence="3" id="KW-0732">Signal</keyword>
<evidence type="ECO:0000256" key="1">
    <source>
        <dbReference type="ARBA" id="ARBA00004613"/>
    </source>
</evidence>
<organism evidence="5">
    <name type="scientific">Anaerostipes caccae</name>
    <dbReference type="NCBI Taxonomy" id="105841"/>
    <lineage>
        <taxon>Bacteria</taxon>
        <taxon>Bacillati</taxon>
        <taxon>Bacillota</taxon>
        <taxon>Clostridia</taxon>
        <taxon>Lachnospirales</taxon>
        <taxon>Lachnospiraceae</taxon>
        <taxon>Anaerostipes</taxon>
    </lineage>
</organism>
<dbReference type="GO" id="GO:0005576">
    <property type="term" value="C:extracellular region"/>
    <property type="evidence" value="ECO:0007669"/>
    <property type="project" value="UniProtKB-SubCell"/>
</dbReference>
<dbReference type="InterPro" id="IPR047568">
    <property type="entry name" value="ATLF-like_dom"/>
</dbReference>
<keyword evidence="2" id="KW-0964">Secreted</keyword>
<reference evidence="5" key="1">
    <citation type="submission" date="2019-11" db="EMBL/GenBank/DDBJ databases">
        <authorList>
            <person name="Feng L."/>
        </authorList>
    </citation>
    <scope>NUCLEOTIDE SEQUENCE</scope>
    <source>
        <strain evidence="5">AcaccaeLFYP115</strain>
    </source>
</reference>
<evidence type="ECO:0000259" key="4">
    <source>
        <dbReference type="PROSITE" id="PS51995"/>
    </source>
</evidence>
<evidence type="ECO:0000313" key="5">
    <source>
        <dbReference type="EMBL" id="VYS93196.1"/>
    </source>
</evidence>
<dbReference type="CDD" id="cd20184">
    <property type="entry name" value="M34_peptidase_like"/>
    <property type="match status" value="1"/>
</dbReference>
<dbReference type="AlphaFoldDB" id="A0A6N2SJA7"/>
<dbReference type="Gene3D" id="3.40.390.10">
    <property type="entry name" value="Collagenase (Catalytic Domain)"/>
    <property type="match status" value="1"/>
</dbReference>
<feature type="signal peptide" evidence="3">
    <location>
        <begin position="1"/>
        <end position="27"/>
    </location>
</feature>
<dbReference type="InterPro" id="IPR024079">
    <property type="entry name" value="MetalloPept_cat_dom_sf"/>
</dbReference>
<feature type="chain" id="PRO_5039093581" description="ATLF-like domain-containing protein" evidence="3">
    <location>
        <begin position="28"/>
        <end position="262"/>
    </location>
</feature>
<dbReference type="InterPro" id="IPR014781">
    <property type="entry name" value="Anthrax_toxin_lethal/edema_N/C"/>
</dbReference>
<proteinExistence type="predicted"/>
<protein>
    <recommendedName>
        <fullName evidence="4">ATLF-like domain-containing protein</fullName>
    </recommendedName>
</protein>
<name>A0A6N2SJA7_9FIRM</name>
<sequence length="262" mass="28818">MKKAIKKVLVSALAVLLVVGFTAPAAAAPVKAASSKVTVKTSTSKKVKTKTYKLKKKVKRKKVTTKKTKKTSKKVITSVSKKVEETVQTDIVVKTTKKAKKKTVKTTTTIKKVIKTTNLAQAGNANISQLKGIVDDKVISEFNRVGMAIETNPNSSLLKGADGVFSPSQKKIVVKNNVNRVLIHEVGHFVAYVNNRADSTAEFRAIYNAEKNNFAGDNRAYAVSNNKEFFAEVFKEYSMNRASLKSHCPRAYEYVKNVLAEM</sequence>
<dbReference type="Pfam" id="PF07737">
    <property type="entry name" value="ATLF"/>
    <property type="match status" value="1"/>
</dbReference>
<evidence type="ECO:0000256" key="3">
    <source>
        <dbReference type="SAM" id="SignalP"/>
    </source>
</evidence>